<dbReference type="EMBL" id="FNYE01000001">
    <property type="protein sequence ID" value="SEI41774.1"/>
    <property type="molecule type" value="Genomic_DNA"/>
</dbReference>
<dbReference type="STRING" id="667676.SAMN05192539_1001276"/>
<dbReference type="Proteomes" id="UP000198866">
    <property type="component" value="Unassembled WGS sequence"/>
</dbReference>
<dbReference type="OrthoDB" id="9157544at2"/>
<evidence type="ECO:0000313" key="2">
    <source>
        <dbReference type="Proteomes" id="UP000198866"/>
    </source>
</evidence>
<keyword evidence="2" id="KW-1185">Reference proteome</keyword>
<organism evidence="1 2">
    <name type="scientific">Paraburkholderia diazotrophica</name>
    <dbReference type="NCBI Taxonomy" id="667676"/>
    <lineage>
        <taxon>Bacteria</taxon>
        <taxon>Pseudomonadati</taxon>
        <taxon>Pseudomonadota</taxon>
        <taxon>Betaproteobacteria</taxon>
        <taxon>Burkholderiales</taxon>
        <taxon>Burkholderiaceae</taxon>
        <taxon>Paraburkholderia</taxon>
    </lineage>
</organism>
<dbReference type="RefSeq" id="WP_143062183.1">
    <property type="nucleotide sequence ID" value="NZ_FNYE01000001.1"/>
</dbReference>
<name>A0A1H6QLB2_9BURK</name>
<accession>A0A1H6QLB2</accession>
<protein>
    <submittedName>
        <fullName evidence="1">Uncharacterized protein</fullName>
    </submittedName>
</protein>
<evidence type="ECO:0000313" key="1">
    <source>
        <dbReference type="EMBL" id="SEI41774.1"/>
    </source>
</evidence>
<dbReference type="AlphaFoldDB" id="A0A1H6QLB2"/>
<proteinExistence type="predicted"/>
<sequence>MSTKHTPGPWTAKDESGMYFCEHDWHANNDSVSLTTSAPVHANGQVVALVVSEDWNDAKIDANARLIAASPLMLEKLYACKAMCGRIIDQHGGVLGGIDFHALAIGVDAAIAAATGA</sequence>
<gene>
    <name evidence="1" type="ORF">SAMN05192539_1001276</name>
</gene>
<reference evidence="2" key="1">
    <citation type="submission" date="2016-10" db="EMBL/GenBank/DDBJ databases">
        <authorList>
            <person name="Varghese N."/>
            <person name="Submissions S."/>
        </authorList>
    </citation>
    <scope>NUCLEOTIDE SEQUENCE [LARGE SCALE GENOMIC DNA]</scope>
    <source>
        <strain evidence="2">LMG 26031</strain>
    </source>
</reference>